<feature type="transmembrane region" description="Helical" evidence="1">
    <location>
        <begin position="15"/>
        <end position="37"/>
    </location>
</feature>
<accession>A0AA38IV10</accession>
<dbReference type="Pfam" id="PF06757">
    <property type="entry name" value="Ins_allergen_rp"/>
    <property type="match status" value="1"/>
</dbReference>
<dbReference type="EMBL" id="JALNTZ010000002">
    <property type="protein sequence ID" value="KAJ3660836.1"/>
    <property type="molecule type" value="Genomic_DNA"/>
</dbReference>
<keyword evidence="1" id="KW-0812">Transmembrane</keyword>
<dbReference type="Proteomes" id="UP001168821">
    <property type="component" value="Unassembled WGS sequence"/>
</dbReference>
<reference evidence="2" key="1">
    <citation type="journal article" date="2023" name="G3 (Bethesda)">
        <title>Whole genome assemblies of Zophobas morio and Tenebrio molitor.</title>
        <authorList>
            <person name="Kaur S."/>
            <person name="Stinson S.A."/>
            <person name="diCenzo G.C."/>
        </authorList>
    </citation>
    <scope>NUCLEOTIDE SEQUENCE</scope>
    <source>
        <strain evidence="2">QUZm001</strain>
    </source>
</reference>
<name>A0AA38IV10_9CUCU</name>
<evidence type="ECO:0000256" key="1">
    <source>
        <dbReference type="SAM" id="Phobius"/>
    </source>
</evidence>
<proteinExistence type="predicted"/>
<evidence type="ECO:0000313" key="2">
    <source>
        <dbReference type="EMBL" id="KAJ3660836.1"/>
    </source>
</evidence>
<dbReference type="InterPro" id="IPR010629">
    <property type="entry name" value="Ins_allergen"/>
</dbReference>
<gene>
    <name evidence="2" type="ORF">Zmor_005267</name>
</gene>
<evidence type="ECO:0000313" key="3">
    <source>
        <dbReference type="Proteomes" id="UP001168821"/>
    </source>
</evidence>
<organism evidence="2 3">
    <name type="scientific">Zophobas morio</name>
    <dbReference type="NCBI Taxonomy" id="2755281"/>
    <lineage>
        <taxon>Eukaryota</taxon>
        <taxon>Metazoa</taxon>
        <taxon>Ecdysozoa</taxon>
        <taxon>Arthropoda</taxon>
        <taxon>Hexapoda</taxon>
        <taxon>Insecta</taxon>
        <taxon>Pterygota</taxon>
        <taxon>Neoptera</taxon>
        <taxon>Endopterygota</taxon>
        <taxon>Coleoptera</taxon>
        <taxon>Polyphaga</taxon>
        <taxon>Cucujiformia</taxon>
        <taxon>Tenebrionidae</taxon>
        <taxon>Zophobas</taxon>
    </lineage>
</organism>
<dbReference type="PANTHER" id="PTHR21163">
    <property type="entry name" value="PROTEIN G12"/>
    <property type="match status" value="1"/>
</dbReference>
<keyword evidence="1" id="KW-0472">Membrane</keyword>
<comment type="caution">
    <text evidence="2">The sequence shown here is derived from an EMBL/GenBank/DDBJ whole genome shotgun (WGS) entry which is preliminary data.</text>
</comment>
<keyword evidence="1" id="KW-1133">Transmembrane helix</keyword>
<dbReference type="PANTHER" id="PTHR21163:SF1">
    <property type="entry name" value="PROTEIN G12"/>
    <property type="match status" value="1"/>
</dbReference>
<dbReference type="AlphaFoldDB" id="A0AA38IV10"/>
<sequence>MVSRLTQNDFFNPQIIQVLFAYVVFAILQTSFSLPVMENASPFDDLKDFLPVKEIQELKTRHLQNDPSFQATVTYFKSPEWIAMVEDVRNNPEWIEYKNFLKEAGLDFDVMIKQLNVCVNDTDVTGFKIEGVQPSLASFIQDVKATYGIQILKGLQEYLEKSGQNEANKKLREKLSSPTSRDLLEKALAQPALQKIMMKLKEIGVDIDYFLQMIYGFSGWEMTTIKP</sequence>
<protein>
    <submittedName>
        <fullName evidence="2">Uncharacterized protein</fullName>
    </submittedName>
</protein>
<keyword evidence="3" id="KW-1185">Reference proteome</keyword>